<dbReference type="GO" id="GO:0005737">
    <property type="term" value="C:cytoplasm"/>
    <property type="evidence" value="ECO:0007669"/>
    <property type="project" value="UniProtKB-ARBA"/>
</dbReference>
<dbReference type="PROSITE" id="PS00028">
    <property type="entry name" value="ZINC_FINGER_C2H2_1"/>
    <property type="match status" value="3"/>
</dbReference>
<evidence type="ECO:0000256" key="10">
    <source>
        <dbReference type="ARBA" id="ARBA00023242"/>
    </source>
</evidence>
<dbReference type="GO" id="GO:0005634">
    <property type="term" value="C:nucleus"/>
    <property type="evidence" value="ECO:0007669"/>
    <property type="project" value="UniProtKB-SubCell"/>
</dbReference>
<feature type="domain" description="C2H2-type" evidence="18">
    <location>
        <begin position="651"/>
        <end position="680"/>
    </location>
</feature>
<feature type="compositionally biased region" description="Low complexity" evidence="17">
    <location>
        <begin position="46"/>
        <end position="56"/>
    </location>
</feature>
<feature type="region of interest" description="Disordered" evidence="17">
    <location>
        <begin position="395"/>
        <end position="417"/>
    </location>
</feature>
<feature type="domain" description="C2H2-type" evidence="18">
    <location>
        <begin position="681"/>
        <end position="710"/>
    </location>
</feature>
<keyword evidence="4 16" id="KW-0863">Zinc-finger</keyword>
<evidence type="ECO:0000256" key="13">
    <source>
        <dbReference type="ARBA" id="ARBA00065038"/>
    </source>
</evidence>
<comment type="function">
    <text evidence="12">Transcriptional activator essential for osteoblast differentiation. Binds to SP1 and EKLF consensus sequences and to other G/C-rich sequences.</text>
</comment>
<reference evidence="19 20" key="1">
    <citation type="journal article" date="2017" name="Nat. Ecol. Evol.">
        <title>Scallop genome provides insights into evolution of bilaterian karyotype and development.</title>
        <authorList>
            <person name="Wang S."/>
            <person name="Zhang J."/>
            <person name="Jiao W."/>
            <person name="Li J."/>
            <person name="Xun X."/>
            <person name="Sun Y."/>
            <person name="Guo X."/>
            <person name="Huan P."/>
            <person name="Dong B."/>
            <person name="Zhang L."/>
            <person name="Hu X."/>
            <person name="Sun X."/>
            <person name="Wang J."/>
            <person name="Zhao C."/>
            <person name="Wang Y."/>
            <person name="Wang D."/>
            <person name="Huang X."/>
            <person name="Wang R."/>
            <person name="Lv J."/>
            <person name="Li Y."/>
            <person name="Zhang Z."/>
            <person name="Liu B."/>
            <person name="Lu W."/>
            <person name="Hui Y."/>
            <person name="Liang J."/>
            <person name="Zhou Z."/>
            <person name="Hou R."/>
            <person name="Li X."/>
            <person name="Liu Y."/>
            <person name="Li H."/>
            <person name="Ning X."/>
            <person name="Lin Y."/>
            <person name="Zhao L."/>
            <person name="Xing Q."/>
            <person name="Dou J."/>
            <person name="Li Y."/>
            <person name="Mao J."/>
            <person name="Guo H."/>
            <person name="Dou H."/>
            <person name="Li T."/>
            <person name="Mu C."/>
            <person name="Jiang W."/>
            <person name="Fu Q."/>
            <person name="Fu X."/>
            <person name="Miao Y."/>
            <person name="Liu J."/>
            <person name="Yu Q."/>
            <person name="Li R."/>
            <person name="Liao H."/>
            <person name="Li X."/>
            <person name="Kong Y."/>
            <person name="Jiang Z."/>
            <person name="Chourrout D."/>
            <person name="Li R."/>
            <person name="Bao Z."/>
        </authorList>
    </citation>
    <scope>NUCLEOTIDE SEQUENCE [LARGE SCALE GENOMIC DNA]</scope>
    <source>
        <strain evidence="19 20">PY_sf001</strain>
    </source>
</reference>
<evidence type="ECO:0000256" key="7">
    <source>
        <dbReference type="ARBA" id="ARBA00023125"/>
    </source>
</evidence>
<name>A0A210PI52_MIZYE</name>
<dbReference type="Pfam" id="PF00096">
    <property type="entry name" value="zf-C2H2"/>
    <property type="match status" value="2"/>
</dbReference>
<evidence type="ECO:0000256" key="17">
    <source>
        <dbReference type="SAM" id="MobiDB-lite"/>
    </source>
</evidence>
<feature type="domain" description="C2H2-type" evidence="18">
    <location>
        <begin position="711"/>
        <end position="738"/>
    </location>
</feature>
<feature type="compositionally biased region" description="Basic residues" evidence="17">
    <location>
        <begin position="727"/>
        <end position="736"/>
    </location>
</feature>
<evidence type="ECO:0000256" key="6">
    <source>
        <dbReference type="ARBA" id="ARBA00023015"/>
    </source>
</evidence>
<comment type="subcellular location">
    <subcellularLocation>
        <location evidence="1">Nucleus</location>
    </subcellularLocation>
</comment>
<evidence type="ECO:0000256" key="8">
    <source>
        <dbReference type="ARBA" id="ARBA00023159"/>
    </source>
</evidence>
<evidence type="ECO:0000313" key="20">
    <source>
        <dbReference type="Proteomes" id="UP000242188"/>
    </source>
</evidence>
<dbReference type="GO" id="GO:0000981">
    <property type="term" value="F:DNA-binding transcription factor activity, RNA polymerase II-specific"/>
    <property type="evidence" value="ECO:0007669"/>
    <property type="project" value="TreeGrafter"/>
</dbReference>
<dbReference type="AlphaFoldDB" id="A0A210PI52"/>
<dbReference type="Proteomes" id="UP000242188">
    <property type="component" value="Unassembled WGS sequence"/>
</dbReference>
<dbReference type="PROSITE" id="PS50157">
    <property type="entry name" value="ZINC_FINGER_C2H2_2"/>
    <property type="match status" value="3"/>
</dbReference>
<evidence type="ECO:0000256" key="4">
    <source>
        <dbReference type="ARBA" id="ARBA00022771"/>
    </source>
</evidence>
<evidence type="ECO:0000256" key="1">
    <source>
        <dbReference type="ARBA" id="ARBA00004123"/>
    </source>
</evidence>
<evidence type="ECO:0000256" key="9">
    <source>
        <dbReference type="ARBA" id="ARBA00023163"/>
    </source>
</evidence>
<evidence type="ECO:0000256" key="15">
    <source>
        <dbReference type="ARBA" id="ARBA00077805"/>
    </source>
</evidence>
<dbReference type="GO" id="GO:0008270">
    <property type="term" value="F:zinc ion binding"/>
    <property type="evidence" value="ECO:0007669"/>
    <property type="project" value="UniProtKB-KW"/>
</dbReference>
<keyword evidence="6" id="KW-0805">Transcription regulation</keyword>
<dbReference type="FunFam" id="3.30.160.60:FF:000014">
    <property type="entry name" value="Transcription factor Sp3"/>
    <property type="match status" value="1"/>
</dbReference>
<dbReference type="PANTHER" id="PTHR23235">
    <property type="entry name" value="KRUEPPEL-LIKE TRANSCRIPTION FACTOR"/>
    <property type="match status" value="1"/>
</dbReference>
<dbReference type="Gene3D" id="3.30.160.60">
    <property type="entry name" value="Classic Zinc Finger"/>
    <property type="match status" value="3"/>
</dbReference>
<dbReference type="PANTHER" id="PTHR23235:SF170">
    <property type="entry name" value="FI01014P-RELATED"/>
    <property type="match status" value="1"/>
</dbReference>
<keyword evidence="5" id="KW-0862">Zinc</keyword>
<dbReference type="GO" id="GO:0000978">
    <property type="term" value="F:RNA polymerase II cis-regulatory region sequence-specific DNA binding"/>
    <property type="evidence" value="ECO:0007669"/>
    <property type="project" value="TreeGrafter"/>
</dbReference>
<dbReference type="InterPro" id="IPR036236">
    <property type="entry name" value="Znf_C2H2_sf"/>
</dbReference>
<evidence type="ECO:0000256" key="11">
    <source>
        <dbReference type="ARBA" id="ARBA00038409"/>
    </source>
</evidence>
<protein>
    <recommendedName>
        <fullName evidence="14">Transcription factor Sp7</fullName>
    </recommendedName>
    <alternativeName>
        <fullName evidence="15">Zinc finger protein osterix</fullName>
    </alternativeName>
</protein>
<dbReference type="EMBL" id="NEDP02076667">
    <property type="protein sequence ID" value="OWF36162.1"/>
    <property type="molecule type" value="Genomic_DNA"/>
</dbReference>
<keyword evidence="9" id="KW-0804">Transcription</keyword>
<comment type="similarity">
    <text evidence="11">Belongs to the Sp1 C2H2-type zinc-finger protein family.</text>
</comment>
<comment type="caution">
    <text evidence="19">The sequence shown here is derived from an EMBL/GenBank/DDBJ whole genome shotgun (WGS) entry which is preliminary data.</text>
</comment>
<keyword evidence="2" id="KW-0479">Metal-binding</keyword>
<feature type="compositionally biased region" description="Low complexity" evidence="17">
    <location>
        <begin position="395"/>
        <end position="415"/>
    </location>
</feature>
<comment type="subunit">
    <text evidence="13">Interacts with RIOX1; the interaction is direct and inhibits transcription activator activity.</text>
</comment>
<dbReference type="FunFam" id="3.30.160.60:FF:000100">
    <property type="entry name" value="Zinc finger 45-like"/>
    <property type="match status" value="1"/>
</dbReference>
<feature type="region of interest" description="Disordered" evidence="17">
    <location>
        <begin position="727"/>
        <end position="753"/>
    </location>
</feature>
<sequence length="789" mass="83273">MTSVTARRNNQEYVVPSSTSQEVQPSPLALLAATCSKIGAPPPTPTEEGNNPTGGTQVRVIGQGSGEGAVAPTWIQLANGAIVDASGKQQTIGIPIQAAGAQPQLITSVIPQFQTVNVDGQEAIFIPSSGVGGGQTILAGNQQQVYTTPTGQIIRQGLPTGSMIPNMGYNLAGNMVNIGGNVVSLAGVQGLQNRPHGVVQAVQMPQQMQQMSNLIQIPVSTSNGQSTYQTIQLPSMQGFPMAFPQGQQATPQLQALSVNTSGVGQGSAGQITTVGNQQVTQVPQPQLIEIAAATTVKSQSDGSKPSTPQSQPTIASQATTTPVLQSSQQNNAGAIMTAGSFSATPGTPNILSQMPTLVPIGTNFINTATGQVIPMSQAMGTNGQNVIVASMTQQSGSSSTTTTSATSTVASTQQQPPSLVQAIPQQITVQALPSQNFANLQFAGQNQVIAQNPWLSALNVANIRAPSMQTIQVPNLQSLQNIQGIQAVQNVQGLQGFQITPQGQLIATGNVQNMGAVTLTPSGGLTVANAVGNNTQQQQQPSPQQFTATIQNVATQLTTGQTGQTLAGTPQIIAAGQQIQQDPNDPTKWQVVQTSQGAAVTLSPSQVSQQGVSVLGEQSVTSNRRLRRVACTCPNCTDNEGRTGENKKKQHICHIPGCKKVYGKTSHLRAHLRWHTGERPFVCNWMFCGKRFTRSDELQRHKRTHTGEKRFECKECKKKFMRSDHLSKHRKTHFNKKAGPNLDHSGNGEEDEGEMIEGGTMVMIECDDDGTEDGAEASFEVTDDDIDVQ</sequence>
<evidence type="ECO:0000259" key="18">
    <source>
        <dbReference type="PROSITE" id="PS50157"/>
    </source>
</evidence>
<dbReference type="SMART" id="SM00355">
    <property type="entry name" value="ZnF_C2H2"/>
    <property type="match status" value="3"/>
</dbReference>
<feature type="compositionally biased region" description="Polar residues" evidence="17">
    <location>
        <begin position="1"/>
        <end position="24"/>
    </location>
</feature>
<feature type="region of interest" description="Disordered" evidence="17">
    <location>
        <begin position="1"/>
        <end position="56"/>
    </location>
</feature>
<dbReference type="InterPro" id="IPR013087">
    <property type="entry name" value="Znf_C2H2_type"/>
</dbReference>
<evidence type="ECO:0000256" key="2">
    <source>
        <dbReference type="ARBA" id="ARBA00022723"/>
    </source>
</evidence>
<evidence type="ECO:0000256" key="5">
    <source>
        <dbReference type="ARBA" id="ARBA00022833"/>
    </source>
</evidence>
<evidence type="ECO:0000256" key="3">
    <source>
        <dbReference type="ARBA" id="ARBA00022737"/>
    </source>
</evidence>
<feature type="region of interest" description="Disordered" evidence="17">
    <location>
        <begin position="295"/>
        <end position="326"/>
    </location>
</feature>
<evidence type="ECO:0000313" key="19">
    <source>
        <dbReference type="EMBL" id="OWF36162.1"/>
    </source>
</evidence>
<dbReference type="OrthoDB" id="6365676at2759"/>
<keyword evidence="7" id="KW-0238">DNA-binding</keyword>
<gene>
    <name evidence="19" type="ORF">KP79_PYT24194</name>
</gene>
<proteinExistence type="inferred from homology"/>
<organism evidence="19 20">
    <name type="scientific">Mizuhopecten yessoensis</name>
    <name type="common">Japanese scallop</name>
    <name type="synonym">Patinopecten yessoensis</name>
    <dbReference type="NCBI Taxonomy" id="6573"/>
    <lineage>
        <taxon>Eukaryota</taxon>
        <taxon>Metazoa</taxon>
        <taxon>Spiralia</taxon>
        <taxon>Lophotrochozoa</taxon>
        <taxon>Mollusca</taxon>
        <taxon>Bivalvia</taxon>
        <taxon>Autobranchia</taxon>
        <taxon>Pteriomorphia</taxon>
        <taxon>Pectinida</taxon>
        <taxon>Pectinoidea</taxon>
        <taxon>Pectinidae</taxon>
        <taxon>Mizuhopecten</taxon>
    </lineage>
</organism>
<accession>A0A210PI52</accession>
<evidence type="ECO:0000256" key="16">
    <source>
        <dbReference type="PROSITE-ProRule" id="PRU00042"/>
    </source>
</evidence>
<keyword evidence="20" id="KW-1185">Reference proteome</keyword>
<dbReference type="SUPFAM" id="SSF57667">
    <property type="entry name" value="beta-beta-alpha zinc fingers"/>
    <property type="match status" value="2"/>
</dbReference>
<keyword evidence="3" id="KW-0677">Repeat</keyword>
<dbReference type="FunFam" id="3.30.160.60:FF:000077">
    <property type="entry name" value="Sp8 transcription factor"/>
    <property type="match status" value="1"/>
</dbReference>
<keyword evidence="8" id="KW-0010">Activator</keyword>
<keyword evidence="10" id="KW-0539">Nucleus</keyword>
<dbReference type="GO" id="GO:0045944">
    <property type="term" value="P:positive regulation of transcription by RNA polymerase II"/>
    <property type="evidence" value="ECO:0007669"/>
    <property type="project" value="UniProtKB-ARBA"/>
</dbReference>
<evidence type="ECO:0000256" key="14">
    <source>
        <dbReference type="ARBA" id="ARBA00067541"/>
    </source>
</evidence>
<evidence type="ECO:0000256" key="12">
    <source>
        <dbReference type="ARBA" id="ARBA00053320"/>
    </source>
</evidence>
<feature type="region of interest" description="Disordered" evidence="17">
    <location>
        <begin position="768"/>
        <end position="789"/>
    </location>
</feature>